<dbReference type="Gene3D" id="1.10.238.10">
    <property type="entry name" value="EF-hand"/>
    <property type="match status" value="1"/>
</dbReference>
<dbReference type="OrthoDB" id="191686at2759"/>
<comment type="caution">
    <text evidence="5">The sequence shown here is derived from an EMBL/GenBank/DDBJ whole genome shotgun (WGS) entry which is preliminary data.</text>
</comment>
<keyword evidence="2" id="KW-0677">Repeat</keyword>
<accession>A0A3M7SBK5</accession>
<dbReference type="SUPFAM" id="SSF47473">
    <property type="entry name" value="EF-hand"/>
    <property type="match status" value="1"/>
</dbReference>
<dbReference type="Proteomes" id="UP000276133">
    <property type="component" value="Unassembled WGS sequence"/>
</dbReference>
<dbReference type="PROSITE" id="PS00018">
    <property type="entry name" value="EF_HAND_1"/>
    <property type="match status" value="2"/>
</dbReference>
<evidence type="ECO:0000256" key="3">
    <source>
        <dbReference type="ARBA" id="ARBA00022837"/>
    </source>
</evidence>
<sequence length="211" mass="24408">MTTAHHITRKAVQVAIDDLCAKKVHFGKNEIEALLNIYKTITKNQDRMDRLKFRDVLHNSFDMTDDILMDRVFRAFDRDNDGYISMTEWVEGLSIFLRGTHEEKIRYAFTVYDLNGDGYISREEMFQMLKTSIIKQPSEEDPDEGIKDLVEIALKKMDKDHDSRLSFQDFHDSVLADPLLLECFGQCLPDHKTVKAFLATFSSGSLKKNGF</sequence>
<keyword evidence="1" id="KW-0479">Metal-binding</keyword>
<dbReference type="InterPro" id="IPR002048">
    <property type="entry name" value="EF_hand_dom"/>
</dbReference>
<dbReference type="PRINTS" id="PR00450">
    <property type="entry name" value="RECOVERIN"/>
</dbReference>
<evidence type="ECO:0000256" key="1">
    <source>
        <dbReference type="ARBA" id="ARBA00022723"/>
    </source>
</evidence>
<dbReference type="InterPro" id="IPR018247">
    <property type="entry name" value="EF_Hand_1_Ca_BS"/>
</dbReference>
<dbReference type="SMART" id="SM00054">
    <property type="entry name" value="EFh"/>
    <property type="match status" value="3"/>
</dbReference>
<keyword evidence="3" id="KW-0106">Calcium</keyword>
<dbReference type="CDD" id="cd00051">
    <property type="entry name" value="EFh"/>
    <property type="match status" value="2"/>
</dbReference>
<feature type="domain" description="EF-hand" evidence="4">
    <location>
        <begin position="64"/>
        <end position="99"/>
    </location>
</feature>
<dbReference type="EMBL" id="REGN01001731">
    <property type="protein sequence ID" value="RNA32890.1"/>
    <property type="molecule type" value="Genomic_DNA"/>
</dbReference>
<dbReference type="GO" id="GO:0005509">
    <property type="term" value="F:calcium ion binding"/>
    <property type="evidence" value="ECO:0007669"/>
    <property type="project" value="InterPro"/>
</dbReference>
<organism evidence="5 6">
    <name type="scientific">Brachionus plicatilis</name>
    <name type="common">Marine rotifer</name>
    <name type="synonym">Brachionus muelleri</name>
    <dbReference type="NCBI Taxonomy" id="10195"/>
    <lineage>
        <taxon>Eukaryota</taxon>
        <taxon>Metazoa</taxon>
        <taxon>Spiralia</taxon>
        <taxon>Gnathifera</taxon>
        <taxon>Rotifera</taxon>
        <taxon>Eurotatoria</taxon>
        <taxon>Monogononta</taxon>
        <taxon>Pseudotrocha</taxon>
        <taxon>Ploima</taxon>
        <taxon>Brachionidae</taxon>
        <taxon>Brachionus</taxon>
    </lineage>
</organism>
<protein>
    <submittedName>
        <fullName evidence="5">EF-hand calcium-binding domain-containing 1</fullName>
    </submittedName>
</protein>
<dbReference type="AlphaFoldDB" id="A0A3M7SBK5"/>
<name>A0A3M7SBK5_BRAPC</name>
<dbReference type="PANTHER" id="PTHR23055">
    <property type="entry name" value="CALCIUM BINDING PROTEINS"/>
    <property type="match status" value="1"/>
</dbReference>
<dbReference type="Pfam" id="PF13499">
    <property type="entry name" value="EF-hand_7"/>
    <property type="match status" value="1"/>
</dbReference>
<dbReference type="InterPro" id="IPR028846">
    <property type="entry name" value="Recoverin"/>
</dbReference>
<dbReference type="InterPro" id="IPR011992">
    <property type="entry name" value="EF-hand-dom_pair"/>
</dbReference>
<reference evidence="5 6" key="1">
    <citation type="journal article" date="2018" name="Sci. Rep.">
        <title>Genomic signatures of local adaptation to the degree of environmental predictability in rotifers.</title>
        <authorList>
            <person name="Franch-Gras L."/>
            <person name="Hahn C."/>
            <person name="Garcia-Roger E.M."/>
            <person name="Carmona M.J."/>
            <person name="Serra M."/>
            <person name="Gomez A."/>
        </authorList>
    </citation>
    <scope>NUCLEOTIDE SEQUENCE [LARGE SCALE GENOMIC DNA]</scope>
    <source>
        <strain evidence="5">HYR1</strain>
    </source>
</reference>
<evidence type="ECO:0000313" key="6">
    <source>
        <dbReference type="Proteomes" id="UP000276133"/>
    </source>
</evidence>
<evidence type="ECO:0000259" key="4">
    <source>
        <dbReference type="PROSITE" id="PS50222"/>
    </source>
</evidence>
<evidence type="ECO:0000313" key="5">
    <source>
        <dbReference type="EMBL" id="RNA32890.1"/>
    </source>
</evidence>
<evidence type="ECO:0000256" key="2">
    <source>
        <dbReference type="ARBA" id="ARBA00022737"/>
    </source>
</evidence>
<feature type="domain" description="EF-hand" evidence="4">
    <location>
        <begin position="100"/>
        <end position="135"/>
    </location>
</feature>
<dbReference type="Pfam" id="PF00036">
    <property type="entry name" value="EF-hand_1"/>
    <property type="match status" value="1"/>
</dbReference>
<proteinExistence type="predicted"/>
<keyword evidence="6" id="KW-1185">Reference proteome</keyword>
<gene>
    <name evidence="5" type="ORF">BpHYR1_024440</name>
</gene>
<dbReference type="STRING" id="10195.A0A3M7SBK5"/>
<dbReference type="PANTHER" id="PTHR23055:SF60">
    <property type="entry name" value="CALAXIN"/>
    <property type="match status" value="1"/>
</dbReference>
<dbReference type="PROSITE" id="PS50222">
    <property type="entry name" value="EF_HAND_2"/>
    <property type="match status" value="3"/>
</dbReference>
<feature type="domain" description="EF-hand" evidence="4">
    <location>
        <begin position="145"/>
        <end position="180"/>
    </location>
</feature>